<dbReference type="Proteomes" id="UP000649617">
    <property type="component" value="Unassembled WGS sequence"/>
</dbReference>
<organism evidence="1 2">
    <name type="scientific">Symbiodinium pilosum</name>
    <name type="common">Dinoflagellate</name>
    <dbReference type="NCBI Taxonomy" id="2952"/>
    <lineage>
        <taxon>Eukaryota</taxon>
        <taxon>Sar</taxon>
        <taxon>Alveolata</taxon>
        <taxon>Dinophyceae</taxon>
        <taxon>Suessiales</taxon>
        <taxon>Symbiodiniaceae</taxon>
        <taxon>Symbiodinium</taxon>
    </lineage>
</organism>
<sequence length="99" mass="11304">VPPAAREWQLPLDLPSDAVKPVEDEPWLLQIHPRKQTLRVLLRPGVLLLQMVRRGTALPAARFTWRIIDSHTKEKEERPADDRACAHPVGEFSILSNLE</sequence>
<dbReference type="EMBL" id="CAJNIZ010043305">
    <property type="protein sequence ID" value="CAE7656829.1"/>
    <property type="molecule type" value="Genomic_DNA"/>
</dbReference>
<evidence type="ECO:0000313" key="2">
    <source>
        <dbReference type="Proteomes" id="UP000649617"/>
    </source>
</evidence>
<gene>
    <name evidence="1" type="primary">Shprh</name>
    <name evidence="1" type="ORF">SPIL2461_LOCUS17670</name>
</gene>
<dbReference type="AlphaFoldDB" id="A0A812W3G7"/>
<comment type="caution">
    <text evidence="1">The sequence shown here is derived from an EMBL/GenBank/DDBJ whole genome shotgun (WGS) entry which is preliminary data.</text>
</comment>
<keyword evidence="2" id="KW-1185">Reference proteome</keyword>
<reference evidence="1" key="1">
    <citation type="submission" date="2021-02" db="EMBL/GenBank/DDBJ databases">
        <authorList>
            <person name="Dougan E. K."/>
            <person name="Rhodes N."/>
            <person name="Thang M."/>
            <person name="Chan C."/>
        </authorList>
    </citation>
    <scope>NUCLEOTIDE SEQUENCE</scope>
</reference>
<protein>
    <submittedName>
        <fullName evidence="1">Shprh protein</fullName>
    </submittedName>
</protein>
<name>A0A812W3G7_SYMPI</name>
<accession>A0A812W3G7</accession>
<feature type="non-terminal residue" evidence="1">
    <location>
        <position position="99"/>
    </location>
</feature>
<evidence type="ECO:0000313" key="1">
    <source>
        <dbReference type="EMBL" id="CAE7656829.1"/>
    </source>
</evidence>
<proteinExistence type="predicted"/>
<feature type="non-terminal residue" evidence="1">
    <location>
        <position position="1"/>
    </location>
</feature>